<evidence type="ECO:0000259" key="13">
    <source>
        <dbReference type="Pfam" id="PF00593"/>
    </source>
</evidence>
<dbReference type="SUPFAM" id="SSF56935">
    <property type="entry name" value="Porins"/>
    <property type="match status" value="1"/>
</dbReference>
<evidence type="ECO:0000313" key="16">
    <source>
        <dbReference type="EMBL" id="ERJ60337.1"/>
    </source>
</evidence>
<dbReference type="InterPro" id="IPR012910">
    <property type="entry name" value="Plug_dom"/>
</dbReference>
<evidence type="ECO:0000256" key="7">
    <source>
        <dbReference type="ARBA" id="ARBA00023136"/>
    </source>
</evidence>
<reference evidence="15 17" key="1">
    <citation type="journal article" date="2013" name="Genome Announc.">
        <title>The Draft Genome Sequence of Sphingomonas paucimobilis Strain HER1398 (Proteobacteria), Host to the Giant PAU Phage, Indicates That It Is a Member of the Genus Sphingobacterium (Bacteroidetes).</title>
        <authorList>
            <person name="White R.A.III."/>
            <person name="Suttle C.A."/>
        </authorList>
    </citation>
    <scope>NUCLEOTIDE SEQUENCE [LARGE SCALE GENOMIC DNA]</scope>
    <source>
        <strain evidence="15 17">HER1398</strain>
    </source>
</reference>
<evidence type="ECO:0000313" key="15">
    <source>
        <dbReference type="EMBL" id="ERJ57886.1"/>
    </source>
</evidence>
<evidence type="ECO:0000256" key="10">
    <source>
        <dbReference type="PROSITE-ProRule" id="PRU01360"/>
    </source>
</evidence>
<evidence type="ECO:0000259" key="14">
    <source>
        <dbReference type="Pfam" id="PF07715"/>
    </source>
</evidence>
<keyword evidence="8" id="KW-0675">Receptor</keyword>
<evidence type="ECO:0000256" key="1">
    <source>
        <dbReference type="ARBA" id="ARBA00004571"/>
    </source>
</evidence>
<organism evidence="15 17">
    <name type="scientific">Sphingobacterium paucimobilis HER1398</name>
    <dbReference type="NCBI Taxonomy" id="1346330"/>
    <lineage>
        <taxon>Bacteria</taxon>
        <taxon>Pseudomonadati</taxon>
        <taxon>Bacteroidota</taxon>
        <taxon>Sphingobacteriia</taxon>
        <taxon>Sphingobacteriales</taxon>
        <taxon>Sphingobacteriaceae</taxon>
        <taxon>Sphingobacterium</taxon>
    </lineage>
</organism>
<evidence type="ECO:0000256" key="8">
    <source>
        <dbReference type="ARBA" id="ARBA00023170"/>
    </source>
</evidence>
<dbReference type="STRING" id="1346330.M472_03810"/>
<dbReference type="Gene3D" id="2.40.170.20">
    <property type="entry name" value="TonB-dependent receptor, beta-barrel domain"/>
    <property type="match status" value="1"/>
</dbReference>
<name>U2H843_9SPHI</name>
<dbReference type="EMBL" id="ATDL01000021">
    <property type="protein sequence ID" value="ERJ57886.1"/>
    <property type="molecule type" value="Genomic_DNA"/>
</dbReference>
<sequence>MITSKTSLLNMLNMRNTLLFSLALGLAMTTAEAKVSKVSNPSNLAAATAYSSNRLVQNTVAGTVSDENGPLAGVTVSVVGVPGATTTDANGSFKISATVGSTLRFSSIGYISQDVKVGDNTINVVLVSEDNALEEVVVVGYGTQKRTNVTGAVSTVDTKKTFETRPVTDVGRALQGAVSGLSVSTASGDLGGDPKIRLRGVSGSLKTEGGASPLILVDGVEVPSLSMINPTDIESMSVIKDASAAIYGARAAWGVVLIKTKSGKRNTKTAINYSNNFALQTLTTTPVIAGGAAGARAGLLAAMREDPGKPYYDNLGIQYDEYAIQKMEEWEQLYGGQDLGLEMVKGRDYEVKDGKLYFHRQWDAESMFMKKHTPQQNHNLSISGGSDKINYNAGFGLISQTGVLKDNTDKFNRYNFNLGINADITDWLTGYAKVLYTASDVSKPFSFGGDIYEPLFYLYRWPRNFPYGTIDGLPMRNAITDVQQANMNSRNSNMARFTFGGQAKIMPGLTLDADYTYSQYLQKYNENGGTAEGWDFWGKTDFTYMTYTGAAANRARKERAVTDRHVANMYATYDKSFEDHNFKFMAGANAELFKTDKLWGQRLGLLDQGYPELGLATGDMTTSSEASHWSTLGFFGRVNYDYKSKYIVEVLARYDGSSRFNRDNVWGFFPAMSAGYVISQEEFMDWSKPYMDFLKIRGSWGSVGNQTVPSGLYLSTLSQAPSDWLVGGINQNTMTTPSIVSQNLTWETVTTKEIGVDAAFFNNKLNVTFNRYRRTVSDLITGGEVLTSNYGAPSPLRNHGKMQTNGWELELAYNHSFNNGLNMRLSGQLSDYKETISKFDGIGQINANGTSTDYKGKMIGEIWGYETDRLFQVDDFNQNADGSYTLKQGIPSQSYYETGKFKYGPGDVKYKDLNGDGVIGVGDGTVVDPGDRRIIGNSNPRYQYGFRADFEYKGFDLGFFLQGVGSRSAWVGGDFAVPGWRPAEAWYDHQMDYWTPENTGAFYYRPTNQNQSNTSMNHMPQTRYLLDMSYLRLKNLTVGYALPSSVLEKAKIDKFRVFFSGENLFEFDSLNIPIDPETDYTENGIKDPNSFGRSYPYRRTFSLGLQLTF</sequence>
<evidence type="ECO:0000313" key="17">
    <source>
        <dbReference type="Proteomes" id="UP000016584"/>
    </source>
</evidence>
<dbReference type="PANTHER" id="PTHR30069:SF29">
    <property type="entry name" value="HEMOGLOBIN AND HEMOGLOBIN-HAPTOGLOBIN-BINDING PROTEIN 1-RELATED"/>
    <property type="match status" value="1"/>
</dbReference>
<dbReference type="SUPFAM" id="SSF49464">
    <property type="entry name" value="Carboxypeptidase regulatory domain-like"/>
    <property type="match status" value="1"/>
</dbReference>
<keyword evidence="3 10" id="KW-1134">Transmembrane beta strand</keyword>
<evidence type="ECO:0000256" key="11">
    <source>
        <dbReference type="RuleBase" id="RU003357"/>
    </source>
</evidence>
<protein>
    <recommendedName>
        <fullName evidence="18">TonB-denpendent receptor</fullName>
    </recommendedName>
</protein>
<dbReference type="PANTHER" id="PTHR30069">
    <property type="entry name" value="TONB-DEPENDENT OUTER MEMBRANE RECEPTOR"/>
    <property type="match status" value="1"/>
</dbReference>
<dbReference type="InterPro" id="IPR008969">
    <property type="entry name" value="CarboxyPept-like_regulatory"/>
</dbReference>
<keyword evidence="4 10" id="KW-0812">Transmembrane</keyword>
<dbReference type="EMBL" id="ATDL01000007">
    <property type="protein sequence ID" value="ERJ60337.1"/>
    <property type="molecule type" value="Genomic_DNA"/>
</dbReference>
<evidence type="ECO:0000256" key="2">
    <source>
        <dbReference type="ARBA" id="ARBA00022448"/>
    </source>
</evidence>
<dbReference type="NCBIfam" id="TIGR04057">
    <property type="entry name" value="SusC_RagA_signa"/>
    <property type="match status" value="1"/>
</dbReference>
<dbReference type="Pfam" id="PF07715">
    <property type="entry name" value="Plug"/>
    <property type="match status" value="1"/>
</dbReference>
<keyword evidence="9 10" id="KW-0998">Cell outer membrane</keyword>
<feature type="domain" description="TonB-dependent receptor-like beta-barrel" evidence="13">
    <location>
        <begin position="458"/>
        <end position="1064"/>
    </location>
</feature>
<dbReference type="InterPro" id="IPR023997">
    <property type="entry name" value="TonB-dep_OMP_SusC/RagA_CS"/>
</dbReference>
<evidence type="ECO:0000256" key="9">
    <source>
        <dbReference type="ARBA" id="ARBA00023237"/>
    </source>
</evidence>
<keyword evidence="2 10" id="KW-0813">Transport</keyword>
<keyword evidence="17" id="KW-1185">Reference proteome</keyword>
<accession>U2H843</accession>
<dbReference type="InterPro" id="IPR039426">
    <property type="entry name" value="TonB-dep_rcpt-like"/>
</dbReference>
<evidence type="ECO:0008006" key="18">
    <source>
        <dbReference type="Google" id="ProtNLM"/>
    </source>
</evidence>
<comment type="subcellular location">
    <subcellularLocation>
        <location evidence="1 10">Cell outer membrane</location>
        <topology evidence="1 10">Multi-pass membrane protein</topology>
    </subcellularLocation>
</comment>
<dbReference type="InterPro" id="IPR037066">
    <property type="entry name" value="Plug_dom_sf"/>
</dbReference>
<comment type="caution">
    <text evidence="15">The sequence shown here is derived from an EMBL/GenBank/DDBJ whole genome shotgun (WGS) entry which is preliminary data.</text>
</comment>
<gene>
    <name evidence="15" type="ORF">M472_03810</name>
    <name evidence="16" type="ORF">M472_16380</name>
</gene>
<dbReference type="Gene3D" id="2.170.130.10">
    <property type="entry name" value="TonB-dependent receptor, plug domain"/>
    <property type="match status" value="1"/>
</dbReference>
<keyword evidence="7 10" id="KW-0472">Membrane</keyword>
<dbReference type="Pfam" id="PF13715">
    <property type="entry name" value="CarbopepD_reg_2"/>
    <property type="match status" value="1"/>
</dbReference>
<evidence type="ECO:0000256" key="4">
    <source>
        <dbReference type="ARBA" id="ARBA00022692"/>
    </source>
</evidence>
<dbReference type="NCBIfam" id="TIGR04056">
    <property type="entry name" value="OMP_RagA_SusC"/>
    <property type="match status" value="1"/>
</dbReference>
<comment type="similarity">
    <text evidence="10 11">Belongs to the TonB-dependent receptor family.</text>
</comment>
<feature type="domain" description="TonB-dependent receptor plug" evidence="14">
    <location>
        <begin position="148"/>
        <end position="255"/>
    </location>
</feature>
<evidence type="ECO:0000256" key="6">
    <source>
        <dbReference type="ARBA" id="ARBA00023077"/>
    </source>
</evidence>
<keyword evidence="6 11" id="KW-0798">TonB box</keyword>
<keyword evidence="5 12" id="KW-0732">Signal</keyword>
<dbReference type="GO" id="GO:0015344">
    <property type="term" value="F:siderophore uptake transmembrane transporter activity"/>
    <property type="evidence" value="ECO:0007669"/>
    <property type="project" value="TreeGrafter"/>
</dbReference>
<dbReference type="PROSITE" id="PS52016">
    <property type="entry name" value="TONB_DEPENDENT_REC_3"/>
    <property type="match status" value="1"/>
</dbReference>
<dbReference type="Pfam" id="PF00593">
    <property type="entry name" value="TonB_dep_Rec_b-barrel"/>
    <property type="match status" value="1"/>
</dbReference>
<dbReference type="eggNOG" id="COG1629">
    <property type="taxonomic scope" value="Bacteria"/>
</dbReference>
<dbReference type="GO" id="GO:0044718">
    <property type="term" value="P:siderophore transmembrane transport"/>
    <property type="evidence" value="ECO:0007669"/>
    <property type="project" value="TreeGrafter"/>
</dbReference>
<dbReference type="AlphaFoldDB" id="U2H843"/>
<dbReference type="InterPro" id="IPR023996">
    <property type="entry name" value="TonB-dep_OMP_SusC/RagA"/>
</dbReference>
<feature type="signal peptide" evidence="12">
    <location>
        <begin position="1"/>
        <end position="33"/>
    </location>
</feature>
<dbReference type="Proteomes" id="UP000016584">
    <property type="component" value="Unassembled WGS sequence"/>
</dbReference>
<dbReference type="GO" id="GO:0009279">
    <property type="term" value="C:cell outer membrane"/>
    <property type="evidence" value="ECO:0007669"/>
    <property type="project" value="UniProtKB-SubCell"/>
</dbReference>
<feature type="chain" id="PRO_5007729471" description="TonB-denpendent receptor" evidence="12">
    <location>
        <begin position="34"/>
        <end position="1109"/>
    </location>
</feature>
<proteinExistence type="inferred from homology"/>
<evidence type="ECO:0000256" key="12">
    <source>
        <dbReference type="SAM" id="SignalP"/>
    </source>
</evidence>
<evidence type="ECO:0000256" key="3">
    <source>
        <dbReference type="ARBA" id="ARBA00022452"/>
    </source>
</evidence>
<dbReference type="InterPro" id="IPR000531">
    <property type="entry name" value="Beta-barrel_TonB"/>
</dbReference>
<dbReference type="InterPro" id="IPR036942">
    <property type="entry name" value="Beta-barrel_TonB_sf"/>
</dbReference>
<evidence type="ECO:0000256" key="5">
    <source>
        <dbReference type="ARBA" id="ARBA00022729"/>
    </source>
</evidence>
<dbReference type="PATRIC" id="fig|1346330.5.peg.1298"/>
<dbReference type="Gene3D" id="2.60.40.1120">
    <property type="entry name" value="Carboxypeptidase-like, regulatory domain"/>
    <property type="match status" value="1"/>
</dbReference>